<evidence type="ECO:0000256" key="2">
    <source>
        <dbReference type="ARBA" id="ARBA00022840"/>
    </source>
</evidence>
<dbReference type="InterPro" id="IPR032524">
    <property type="entry name" value="ABC_tran_C"/>
</dbReference>
<dbReference type="SMART" id="SM00382">
    <property type="entry name" value="AAA"/>
    <property type="match status" value="2"/>
</dbReference>
<dbReference type="GO" id="GO:0016887">
    <property type="term" value="F:ATP hydrolysis activity"/>
    <property type="evidence" value="ECO:0007669"/>
    <property type="project" value="InterPro"/>
</dbReference>
<evidence type="ECO:0000259" key="4">
    <source>
        <dbReference type="PROSITE" id="PS50893"/>
    </source>
</evidence>
<dbReference type="STRING" id="908337.HMPREF9257_1188"/>
<dbReference type="InterPro" id="IPR003439">
    <property type="entry name" value="ABC_transporter-like_ATP-bd"/>
</dbReference>
<dbReference type="CDD" id="cd03221">
    <property type="entry name" value="ABCF_EF-3"/>
    <property type="match status" value="2"/>
</dbReference>
<dbReference type="OrthoDB" id="9760950at2"/>
<protein>
    <submittedName>
        <fullName evidence="5">ABC transporter, ATP-binding protein</fullName>
    </submittedName>
</protein>
<feature type="coiled-coil region" evidence="3">
    <location>
        <begin position="574"/>
        <end position="625"/>
    </location>
</feature>
<keyword evidence="2 5" id="KW-0067">ATP-binding</keyword>
<dbReference type="InterPro" id="IPR003593">
    <property type="entry name" value="AAA+_ATPase"/>
</dbReference>
<reference evidence="5 6" key="1">
    <citation type="submission" date="2010-10" db="EMBL/GenBank/DDBJ databases">
        <authorList>
            <person name="Durkin A.S."/>
            <person name="Madupu R."/>
            <person name="Torralba M."/>
            <person name="Gillis M."/>
            <person name="Methe B."/>
            <person name="Sutton G."/>
            <person name="Nelson K.E."/>
        </authorList>
    </citation>
    <scope>NUCLEOTIDE SEQUENCE [LARGE SCALE GENOMIC DNA]</scope>
    <source>
        <strain evidence="5 6">ACS-139-V-Col8</strain>
    </source>
</reference>
<feature type="domain" description="ABC transporter" evidence="4">
    <location>
        <begin position="321"/>
        <end position="539"/>
    </location>
</feature>
<dbReference type="PROSITE" id="PS50893">
    <property type="entry name" value="ABC_TRANSPORTER_2"/>
    <property type="match status" value="2"/>
</dbReference>
<evidence type="ECO:0000256" key="1">
    <source>
        <dbReference type="ARBA" id="ARBA00022741"/>
    </source>
</evidence>
<dbReference type="GO" id="GO:0003677">
    <property type="term" value="F:DNA binding"/>
    <property type="evidence" value="ECO:0007669"/>
    <property type="project" value="InterPro"/>
</dbReference>
<comment type="caution">
    <text evidence="5">The sequence shown here is derived from an EMBL/GenBank/DDBJ whole genome shotgun (WGS) entry which is preliminary data.</text>
</comment>
<dbReference type="PANTHER" id="PTHR42855:SF1">
    <property type="entry name" value="ABC TRANSPORTER DOMAIN-CONTAINING PROTEIN"/>
    <property type="match status" value="1"/>
</dbReference>
<gene>
    <name evidence="5" type="ORF">HMPREF9257_1188</name>
</gene>
<dbReference type="Pfam" id="PF12848">
    <property type="entry name" value="ABC_tran_Xtn"/>
    <property type="match status" value="1"/>
</dbReference>
<dbReference type="InterPro" id="IPR032781">
    <property type="entry name" value="ABC_tran_Xtn"/>
</dbReference>
<dbReference type="InterPro" id="IPR027417">
    <property type="entry name" value="P-loop_NTPase"/>
</dbReference>
<sequence>MKELKIEKLSKTYGTKTLIDQVDFAIRTGDRIGLIGPNGTGKSSLMKVIAGRDSYDSGHISHPNQYSIAYLEQNPDFDPNKTILETIYDSKAPAIQTLLAYEQAQYDLAANPNDEKIQAHFSKLSDRMTMENIWDIEVQAKTILDQLGISDLKRTLATCSGGERKRIGLAQVLIAQADLLLLDEPTNHLDVASIQWLENYLANFKGALLLITHDRYFLERSVNKIVELKFGQLTSYQGNYQAYLDQKLKADQDQARSRAKQDRLFQQELAWMRKGAKARTTKQQARIDRFETLKEDIAGRNQAQANLDFNFGQQRIGQKIMELDHVSIALDQLPILTDFTKFFVKEDRVGIVGPNGIGKSTILNTLAGLRPVQAGSYERGSTTRLAYYRQLDQDLPGDQRVINYMTEIASQFKREDGSTISVSQLLERFNFPSVTHSSQIKYLSGGEKRRLYLLSLLIQEPNILLLDEPTNDLDIETLQVLEDYLESFQGVVIIVSHDRYFLDKTVDQLLEVQGQGIFTYYFGKYSEYLTEKKQAEVSKIAKSDSDNKVTSTVVVPSNPKSKRKRLSYKEQQEWDGLEDKIMTTEAEIESVQAEMQINATDVGILVDLQAQLDQLNEDLLYYYERYDDLSNRLEG</sequence>
<dbReference type="SUPFAM" id="SSF52540">
    <property type="entry name" value="P-loop containing nucleoside triphosphate hydrolases"/>
    <property type="match status" value="2"/>
</dbReference>
<evidence type="ECO:0000256" key="3">
    <source>
        <dbReference type="SAM" id="Coils"/>
    </source>
</evidence>
<dbReference type="InterPro" id="IPR051309">
    <property type="entry name" value="ABCF_ATPase"/>
</dbReference>
<organism evidence="5 6">
    <name type="scientific">Eremococcus coleocola ACS-139-V-Col8</name>
    <dbReference type="NCBI Taxonomy" id="908337"/>
    <lineage>
        <taxon>Bacteria</taxon>
        <taxon>Bacillati</taxon>
        <taxon>Bacillota</taxon>
        <taxon>Bacilli</taxon>
        <taxon>Lactobacillales</taxon>
        <taxon>Aerococcaceae</taxon>
        <taxon>Eremococcus</taxon>
    </lineage>
</organism>
<dbReference type="Pfam" id="PF16326">
    <property type="entry name" value="ABC_tran_CTD"/>
    <property type="match status" value="1"/>
</dbReference>
<dbReference type="GO" id="GO:0005524">
    <property type="term" value="F:ATP binding"/>
    <property type="evidence" value="ECO:0007669"/>
    <property type="project" value="UniProtKB-KW"/>
</dbReference>
<dbReference type="PROSITE" id="PS00211">
    <property type="entry name" value="ABC_TRANSPORTER_1"/>
    <property type="match status" value="1"/>
</dbReference>
<feature type="domain" description="ABC transporter" evidence="4">
    <location>
        <begin position="4"/>
        <end position="255"/>
    </location>
</feature>
<accession>E4KQ35</accession>
<name>E4KQ35_9LACT</name>
<dbReference type="Gene3D" id="1.10.287.380">
    <property type="entry name" value="Valyl-tRNA synthetase, C-terminal domain"/>
    <property type="match status" value="1"/>
</dbReference>
<evidence type="ECO:0000313" key="5">
    <source>
        <dbReference type="EMBL" id="EFR30952.1"/>
    </source>
</evidence>
<dbReference type="Gene3D" id="3.40.50.300">
    <property type="entry name" value="P-loop containing nucleotide triphosphate hydrolases"/>
    <property type="match status" value="2"/>
</dbReference>
<dbReference type="InterPro" id="IPR017871">
    <property type="entry name" value="ABC_transporter-like_CS"/>
</dbReference>
<dbReference type="RefSeq" id="WP_006418155.1">
    <property type="nucleotide sequence ID" value="NZ_AENN01000015.1"/>
</dbReference>
<keyword evidence="3" id="KW-0175">Coiled coil</keyword>
<dbReference type="FunFam" id="3.40.50.300:FF:000011">
    <property type="entry name" value="Putative ABC transporter ATP-binding component"/>
    <property type="match status" value="1"/>
</dbReference>
<dbReference type="EMBL" id="AENN01000015">
    <property type="protein sequence ID" value="EFR30952.1"/>
    <property type="molecule type" value="Genomic_DNA"/>
</dbReference>
<keyword evidence="6" id="KW-1185">Reference proteome</keyword>
<dbReference type="Proteomes" id="UP000005990">
    <property type="component" value="Unassembled WGS sequence"/>
</dbReference>
<dbReference type="InterPro" id="IPR037118">
    <property type="entry name" value="Val-tRNA_synth_C_sf"/>
</dbReference>
<keyword evidence="1" id="KW-0547">Nucleotide-binding</keyword>
<proteinExistence type="predicted"/>
<dbReference type="PANTHER" id="PTHR42855">
    <property type="entry name" value="ABC TRANSPORTER ATP-BINDING SUBUNIT"/>
    <property type="match status" value="1"/>
</dbReference>
<dbReference type="Pfam" id="PF00005">
    <property type="entry name" value="ABC_tran"/>
    <property type="match status" value="2"/>
</dbReference>
<evidence type="ECO:0000313" key="6">
    <source>
        <dbReference type="Proteomes" id="UP000005990"/>
    </source>
</evidence>
<dbReference type="eggNOG" id="COG0488">
    <property type="taxonomic scope" value="Bacteria"/>
</dbReference>
<dbReference type="AlphaFoldDB" id="E4KQ35"/>